<organism evidence="9 10">
    <name type="scientific">Mesomycoplasma conjunctivae (strain ATCC 25834 / NCTC 10147 / HRC/581)</name>
    <name type="common">Mycoplasma conjunctivae</name>
    <dbReference type="NCBI Taxonomy" id="572263"/>
    <lineage>
        <taxon>Bacteria</taxon>
        <taxon>Bacillati</taxon>
        <taxon>Mycoplasmatota</taxon>
        <taxon>Mycoplasmoidales</taxon>
        <taxon>Metamycoplasmataceae</taxon>
        <taxon>Mesomycoplasma</taxon>
    </lineage>
</organism>
<feature type="transmembrane region" description="Helical" evidence="8">
    <location>
        <begin position="329"/>
        <end position="362"/>
    </location>
</feature>
<keyword evidence="4 8" id="KW-0812">Transmembrane</keyword>
<evidence type="ECO:0000256" key="8">
    <source>
        <dbReference type="SAM" id="Phobius"/>
    </source>
</evidence>
<evidence type="ECO:0000256" key="3">
    <source>
        <dbReference type="ARBA" id="ARBA00022475"/>
    </source>
</evidence>
<dbReference type="GO" id="GO:0008324">
    <property type="term" value="F:monoatomic cation transmembrane transporter activity"/>
    <property type="evidence" value="ECO:0007669"/>
    <property type="project" value="InterPro"/>
</dbReference>
<name>C5J7D4_MESCH</name>
<evidence type="ECO:0000256" key="5">
    <source>
        <dbReference type="ARBA" id="ARBA00022989"/>
    </source>
</evidence>
<feature type="transmembrane region" description="Helical" evidence="8">
    <location>
        <begin position="383"/>
        <end position="403"/>
    </location>
</feature>
<comment type="subcellular location">
    <subcellularLocation>
        <location evidence="1">Cell membrane</location>
        <topology evidence="1">Multi-pass membrane protein</topology>
    </subcellularLocation>
</comment>
<gene>
    <name evidence="9" type="primary">ntpJ</name>
    <name evidence="9" type="ordered locus">MCJ_007120</name>
</gene>
<dbReference type="Pfam" id="PF02386">
    <property type="entry name" value="TrkH"/>
    <property type="match status" value="1"/>
</dbReference>
<feature type="transmembrane region" description="Helical" evidence="8">
    <location>
        <begin position="218"/>
        <end position="240"/>
    </location>
</feature>
<dbReference type="KEGG" id="mco:MCJ_007120"/>
<dbReference type="GO" id="GO:0005886">
    <property type="term" value="C:plasma membrane"/>
    <property type="evidence" value="ECO:0007669"/>
    <property type="project" value="UniProtKB-SubCell"/>
</dbReference>
<feature type="transmembrane region" description="Helical" evidence="8">
    <location>
        <begin position="21"/>
        <end position="44"/>
    </location>
</feature>
<dbReference type="PANTHER" id="PTHR32024:SF1">
    <property type="entry name" value="KTR SYSTEM POTASSIUM UPTAKE PROTEIN B"/>
    <property type="match status" value="1"/>
</dbReference>
<reference evidence="10" key="1">
    <citation type="journal article" date="2009" name="BMC Bioinformatics">
        <title>The Mycoplasma conjunctivae genome sequencing, annotation and analysis.</title>
        <authorList>
            <person name="Calderon-Copete S.P."/>
            <person name="Wigger G."/>
            <person name="Wunderlin C."/>
            <person name="Schmidheini T."/>
            <person name="Frey J."/>
            <person name="Quail M.A."/>
            <person name="Falquet L."/>
        </authorList>
    </citation>
    <scope>NUCLEOTIDE SEQUENCE [LARGE SCALE GENOMIC DNA]</scope>
    <source>
        <strain evidence="10">ATCC 25834 / NCTC 10147 / HRC/581</strain>
    </source>
</reference>
<keyword evidence="2" id="KW-0813">Transport</keyword>
<dbReference type="EMBL" id="FM864216">
    <property type="protein sequence ID" value="CAT05397.1"/>
    <property type="molecule type" value="Genomic_DNA"/>
</dbReference>
<dbReference type="eggNOG" id="COG0168">
    <property type="taxonomic scope" value="Bacteria"/>
</dbReference>
<accession>C5J7D4</accession>
<feature type="transmembrane region" description="Helical" evidence="8">
    <location>
        <begin position="452"/>
        <end position="475"/>
    </location>
</feature>
<evidence type="ECO:0000256" key="7">
    <source>
        <dbReference type="ARBA" id="ARBA00023136"/>
    </source>
</evidence>
<keyword evidence="6" id="KW-0406">Ion transport</keyword>
<evidence type="ECO:0000256" key="6">
    <source>
        <dbReference type="ARBA" id="ARBA00023065"/>
    </source>
</evidence>
<dbReference type="InterPro" id="IPR003445">
    <property type="entry name" value="Cat_transpt"/>
</dbReference>
<dbReference type="GO" id="GO:0030001">
    <property type="term" value="P:metal ion transport"/>
    <property type="evidence" value="ECO:0007669"/>
    <property type="project" value="UniProtKB-ARBA"/>
</dbReference>
<dbReference type="AlphaFoldDB" id="C5J7D4"/>
<keyword evidence="10" id="KW-1185">Reference proteome</keyword>
<keyword evidence="3" id="KW-1003">Cell membrane</keyword>
<feature type="transmembrane region" description="Helical" evidence="8">
    <location>
        <begin position="83"/>
        <end position="108"/>
    </location>
</feature>
<dbReference type="Proteomes" id="UP000001491">
    <property type="component" value="Chromosome"/>
</dbReference>
<evidence type="ECO:0000256" key="1">
    <source>
        <dbReference type="ARBA" id="ARBA00004651"/>
    </source>
</evidence>
<evidence type="ECO:0000313" key="9">
    <source>
        <dbReference type="EMBL" id="CAT05397.1"/>
    </source>
</evidence>
<keyword evidence="5 8" id="KW-1133">Transmembrane helix</keyword>
<proteinExistence type="predicted"/>
<sequence>MKKQMLKILKLLYSKIKTIQIIFFTYLTIILIGAGILSTPWARLPNAENIGFFKALFTSVSAFSDTGLSLVDTGTTFSVFGQIIIACLIFIGGVGFFAIKFFIFNYIFGFKLGIVSREILKIERSSNKISELKSVIKTTIYFFLIIIFVFSFILSIHFYSYEAPAHKFPINQNPYKNIGLSIRFGIFHTISALNNAGFDLVGGNSFEPYYSDYFLQTLFILLTVLGGIGYPVIYDFYIYFKNKVFTKKKKAFSFSLFTKISLISYFTILVISYTLFIIFEVTTKTKTFWNLNSSGNTFNKLFALLFHNFSTRSVGFSIFDVNTLTSPSVFLSSILMFIGSAPSSTGGGIRVTTFWILILAIIAKFRHLKEIYTFKRKISNERVSASAIVFVVSIILNLTLIFISSVSLDEINNLNQNNPAFRFEIHHIIFEVSSAFGTTGLSTGLIRFLPPVTQFCFMLIMVIGQLGVSSSVLVWRGTTIERSSHKYIEEDVIIG</sequence>
<evidence type="ECO:0000256" key="2">
    <source>
        <dbReference type="ARBA" id="ARBA00022448"/>
    </source>
</evidence>
<keyword evidence="7 8" id="KW-0472">Membrane</keyword>
<protein>
    <submittedName>
        <fullName evidence="9">NtpJ protein</fullName>
    </submittedName>
</protein>
<feature type="transmembrane region" description="Helical" evidence="8">
    <location>
        <begin position="140"/>
        <end position="159"/>
    </location>
</feature>
<evidence type="ECO:0000313" key="10">
    <source>
        <dbReference type="Proteomes" id="UP000001491"/>
    </source>
</evidence>
<dbReference type="PANTHER" id="PTHR32024">
    <property type="entry name" value="TRK SYSTEM POTASSIUM UPTAKE PROTEIN TRKG-RELATED"/>
    <property type="match status" value="1"/>
</dbReference>
<dbReference type="HOGENOM" id="CLU_026429_0_1_14"/>
<evidence type="ECO:0000256" key="4">
    <source>
        <dbReference type="ARBA" id="ARBA00022692"/>
    </source>
</evidence>
<feature type="transmembrane region" description="Helical" evidence="8">
    <location>
        <begin position="260"/>
        <end position="279"/>
    </location>
</feature>